<keyword evidence="7" id="KW-1185">Reference proteome</keyword>
<evidence type="ECO:0000313" key="6">
    <source>
        <dbReference type="EMBL" id="GBF82526.1"/>
    </source>
</evidence>
<dbReference type="SUPFAM" id="SSF54001">
    <property type="entry name" value="Cysteine proteinases"/>
    <property type="match status" value="1"/>
</dbReference>
<keyword evidence="2" id="KW-0645">Protease</keyword>
<dbReference type="PROSITE" id="PS51935">
    <property type="entry name" value="NLPC_P60"/>
    <property type="match status" value="1"/>
</dbReference>
<evidence type="ECO:0000256" key="4">
    <source>
        <dbReference type="ARBA" id="ARBA00022807"/>
    </source>
</evidence>
<dbReference type="InterPro" id="IPR041382">
    <property type="entry name" value="SH3_16"/>
</dbReference>
<dbReference type="InterPro" id="IPR000064">
    <property type="entry name" value="NLP_P60_dom"/>
</dbReference>
<keyword evidence="3 6" id="KW-0378">Hydrolase</keyword>
<dbReference type="AlphaFoldDB" id="A0A401IMQ7"/>
<evidence type="ECO:0000256" key="3">
    <source>
        <dbReference type="ARBA" id="ARBA00022801"/>
    </source>
</evidence>
<reference evidence="7" key="1">
    <citation type="submission" date="2017-05" db="EMBL/GenBank/DDBJ databases">
        <title>Physiological properties and genetic analysis related to exopolysaccharide production of fresh-water unicellular cyanobacterium Aphanothece sacrum, Suizenji Nori, that has been cultured as a food source in Japan.</title>
        <authorList>
            <person name="Kanesaki Y."/>
            <person name="Yoshikawa S."/>
            <person name="Ohki K."/>
        </authorList>
    </citation>
    <scope>NUCLEOTIDE SEQUENCE [LARGE SCALE GENOMIC DNA]</scope>
    <source>
        <strain evidence="7">FPU1</strain>
    </source>
</reference>
<dbReference type="InterPro" id="IPR038765">
    <property type="entry name" value="Papain-like_cys_pep_sf"/>
</dbReference>
<organism evidence="6 7">
    <name type="scientific">Aphanothece sacrum FPU1</name>
    <dbReference type="NCBI Taxonomy" id="1920663"/>
    <lineage>
        <taxon>Bacteria</taxon>
        <taxon>Bacillati</taxon>
        <taxon>Cyanobacteriota</taxon>
        <taxon>Cyanophyceae</taxon>
        <taxon>Oscillatoriophycideae</taxon>
        <taxon>Chroococcales</taxon>
        <taxon>Aphanothecaceae</taxon>
        <taxon>Aphanothece</taxon>
    </lineage>
</organism>
<evidence type="ECO:0000256" key="1">
    <source>
        <dbReference type="ARBA" id="ARBA00007074"/>
    </source>
</evidence>
<accession>A0A401IMQ7</accession>
<dbReference type="EMBL" id="BDQK01000017">
    <property type="protein sequence ID" value="GBF82526.1"/>
    <property type="molecule type" value="Genomic_DNA"/>
</dbReference>
<protein>
    <submittedName>
        <fullName evidence="6">Glycoside hydrolase</fullName>
    </submittedName>
</protein>
<keyword evidence="4" id="KW-0788">Thiol protease</keyword>
<dbReference type="Pfam" id="PF00877">
    <property type="entry name" value="NLPC_P60"/>
    <property type="match status" value="1"/>
</dbReference>
<dbReference type="Pfam" id="PF18348">
    <property type="entry name" value="SH3_16"/>
    <property type="match status" value="1"/>
</dbReference>
<dbReference type="Gene3D" id="2.30.30.40">
    <property type="entry name" value="SH3 Domains"/>
    <property type="match status" value="1"/>
</dbReference>
<sequence length="233" mass="26141">MTSVSTSLDPLLSSTDDEYYCHYALDLFDGSSCNNLATQVSPGRHLKVLDSPVKTEAIRVRLCEDGYIAWLSATNKEDLYLASKPYQPTILSRREIEPYLSQIIDFTKIAMTQPNYYLWGGTVGPNYDCSGLIQAAFANSGIWLPRDSYQQENFTKRITKEELLPGDLIFFGTEKVDHVALYLGEGYYIHSSGIQMGRNGIAIDSLSDEGDEISQGYYAKLWSFGRVIESYCA</sequence>
<gene>
    <name evidence="6" type="ORF">AsFPU1_3956</name>
</gene>
<dbReference type="GO" id="GO:0006508">
    <property type="term" value="P:proteolysis"/>
    <property type="evidence" value="ECO:0007669"/>
    <property type="project" value="UniProtKB-KW"/>
</dbReference>
<dbReference type="InterPro" id="IPR051202">
    <property type="entry name" value="Peptidase_C40"/>
</dbReference>
<dbReference type="Gene3D" id="3.90.1720.10">
    <property type="entry name" value="endopeptidase domain like (from Nostoc punctiforme)"/>
    <property type="match status" value="1"/>
</dbReference>
<evidence type="ECO:0000313" key="7">
    <source>
        <dbReference type="Proteomes" id="UP000287247"/>
    </source>
</evidence>
<proteinExistence type="inferred from homology"/>
<evidence type="ECO:0000256" key="2">
    <source>
        <dbReference type="ARBA" id="ARBA00022670"/>
    </source>
</evidence>
<dbReference type="PANTHER" id="PTHR47053:SF1">
    <property type="entry name" value="MUREIN DD-ENDOPEPTIDASE MEPH-RELATED"/>
    <property type="match status" value="1"/>
</dbReference>
<dbReference type="PANTHER" id="PTHR47053">
    <property type="entry name" value="MUREIN DD-ENDOPEPTIDASE MEPH-RELATED"/>
    <property type="match status" value="1"/>
</dbReference>
<dbReference type="Proteomes" id="UP000287247">
    <property type="component" value="Unassembled WGS sequence"/>
</dbReference>
<dbReference type="SUPFAM" id="SSF82057">
    <property type="entry name" value="Prokaryotic SH3-related domain"/>
    <property type="match status" value="1"/>
</dbReference>
<comment type="caution">
    <text evidence="6">The sequence shown here is derived from an EMBL/GenBank/DDBJ whole genome shotgun (WGS) entry which is preliminary data.</text>
</comment>
<dbReference type="OrthoDB" id="9808890at2"/>
<feature type="domain" description="NlpC/P60" evidence="5">
    <location>
        <begin position="97"/>
        <end position="229"/>
    </location>
</feature>
<comment type="similarity">
    <text evidence="1">Belongs to the peptidase C40 family.</text>
</comment>
<name>A0A401IMQ7_APHSA</name>
<evidence type="ECO:0000259" key="5">
    <source>
        <dbReference type="PROSITE" id="PS51935"/>
    </source>
</evidence>
<dbReference type="RefSeq" id="WP_125061178.1">
    <property type="nucleotide sequence ID" value="NZ_BDQK01000017.1"/>
</dbReference>
<dbReference type="GO" id="GO:0008234">
    <property type="term" value="F:cysteine-type peptidase activity"/>
    <property type="evidence" value="ECO:0007669"/>
    <property type="project" value="UniProtKB-KW"/>
</dbReference>